<sequence>SENEKGLGIVTSESIWDLLPEDFPYEDHGCELFPSCLNCPFPHCIKEEPWGKEKFLKTDRARRMMSLKKEGKDNEEIARIFRVSVRTVQRWLKAVKTGMSNPP</sequence>
<reference evidence="1" key="1">
    <citation type="journal article" date="2014" name="Front. Microbiol.">
        <title>High frequency of phylogenetically diverse reductive dehalogenase-homologous genes in deep subseafloor sedimentary metagenomes.</title>
        <authorList>
            <person name="Kawai M."/>
            <person name="Futagami T."/>
            <person name="Toyoda A."/>
            <person name="Takaki Y."/>
            <person name="Nishi S."/>
            <person name="Hori S."/>
            <person name="Arai W."/>
            <person name="Tsubouchi T."/>
            <person name="Morono Y."/>
            <person name="Uchiyama I."/>
            <person name="Ito T."/>
            <person name="Fujiyama A."/>
            <person name="Inagaki F."/>
            <person name="Takami H."/>
        </authorList>
    </citation>
    <scope>NUCLEOTIDE SEQUENCE</scope>
    <source>
        <strain evidence="1">Expedition CK06-06</strain>
    </source>
</reference>
<feature type="non-terminal residue" evidence="1">
    <location>
        <position position="1"/>
    </location>
</feature>
<accession>X1NCY9</accession>
<dbReference type="AlphaFoldDB" id="X1NCY9"/>
<dbReference type="Pfam" id="PF13384">
    <property type="entry name" value="HTH_23"/>
    <property type="match status" value="1"/>
</dbReference>
<protein>
    <submittedName>
        <fullName evidence="1">Uncharacterized protein</fullName>
    </submittedName>
</protein>
<gene>
    <name evidence="1" type="ORF">S06H3_38019</name>
</gene>
<dbReference type="SUPFAM" id="SSF46689">
    <property type="entry name" value="Homeodomain-like"/>
    <property type="match status" value="1"/>
</dbReference>
<dbReference type="EMBL" id="BARV01023143">
    <property type="protein sequence ID" value="GAI28051.1"/>
    <property type="molecule type" value="Genomic_DNA"/>
</dbReference>
<dbReference type="InterPro" id="IPR009057">
    <property type="entry name" value="Homeodomain-like_sf"/>
</dbReference>
<name>X1NCY9_9ZZZZ</name>
<dbReference type="Gene3D" id="1.10.10.10">
    <property type="entry name" value="Winged helix-like DNA-binding domain superfamily/Winged helix DNA-binding domain"/>
    <property type="match status" value="1"/>
</dbReference>
<proteinExistence type="predicted"/>
<evidence type="ECO:0000313" key="1">
    <source>
        <dbReference type="EMBL" id="GAI28051.1"/>
    </source>
</evidence>
<organism evidence="1">
    <name type="scientific">marine sediment metagenome</name>
    <dbReference type="NCBI Taxonomy" id="412755"/>
    <lineage>
        <taxon>unclassified sequences</taxon>
        <taxon>metagenomes</taxon>
        <taxon>ecological metagenomes</taxon>
    </lineage>
</organism>
<dbReference type="InterPro" id="IPR036388">
    <property type="entry name" value="WH-like_DNA-bd_sf"/>
</dbReference>
<comment type="caution">
    <text evidence="1">The sequence shown here is derived from an EMBL/GenBank/DDBJ whole genome shotgun (WGS) entry which is preliminary data.</text>
</comment>